<dbReference type="GO" id="GO:0000209">
    <property type="term" value="P:protein polyubiquitination"/>
    <property type="evidence" value="ECO:0007669"/>
    <property type="project" value="TreeGrafter"/>
</dbReference>
<dbReference type="InterPro" id="IPR041523">
    <property type="entry name" value="ROQ_II"/>
</dbReference>
<feature type="domain" description="Roquin II" evidence="5">
    <location>
        <begin position="89"/>
        <end position="123"/>
    </location>
</feature>
<keyword evidence="4" id="KW-0812">Transmembrane</keyword>
<proteinExistence type="predicted"/>
<dbReference type="Proteomes" id="UP000887564">
    <property type="component" value="Unplaced"/>
</dbReference>
<evidence type="ECO:0000259" key="5">
    <source>
        <dbReference type="Pfam" id="PF18386"/>
    </source>
</evidence>
<dbReference type="GO" id="GO:0061630">
    <property type="term" value="F:ubiquitin protein ligase activity"/>
    <property type="evidence" value="ECO:0007669"/>
    <property type="project" value="UniProtKB-EC"/>
</dbReference>
<dbReference type="WBParaSite" id="PEQ_0000246701-mRNA-1">
    <property type="protein sequence ID" value="PEQ_0000246701-mRNA-1"/>
    <property type="gene ID" value="PEQ_0000246701"/>
</dbReference>
<evidence type="ECO:0000313" key="8">
    <source>
        <dbReference type="WBParaSite" id="PEQ_0000246701-mRNA-1"/>
    </source>
</evidence>
<evidence type="ECO:0000256" key="4">
    <source>
        <dbReference type="SAM" id="Phobius"/>
    </source>
</evidence>
<dbReference type="InterPro" id="IPR048575">
    <property type="entry name" value="Roquin_1_2-like_ROQ"/>
</dbReference>
<feature type="transmembrane region" description="Helical" evidence="4">
    <location>
        <begin position="123"/>
        <end position="142"/>
    </location>
</feature>
<dbReference type="PANTHER" id="PTHR13139:SF54">
    <property type="entry name" value="RING-TYPE E3 UBIQUITIN TRANSFERASE"/>
    <property type="match status" value="1"/>
</dbReference>
<dbReference type="Pfam" id="PF18386">
    <property type="entry name" value="ROQ_II"/>
    <property type="match status" value="1"/>
</dbReference>
<evidence type="ECO:0000256" key="3">
    <source>
        <dbReference type="ARBA" id="ARBA00022679"/>
    </source>
</evidence>
<dbReference type="GO" id="GO:0003725">
    <property type="term" value="F:double-stranded RNA binding"/>
    <property type="evidence" value="ECO:0007669"/>
    <property type="project" value="TreeGrafter"/>
</dbReference>
<protein>
    <recommendedName>
        <fullName evidence="2">RING-type E3 ubiquitin transferase</fullName>
        <ecNumber evidence="2">2.3.2.27</ecNumber>
    </recommendedName>
</protein>
<evidence type="ECO:0000313" key="7">
    <source>
        <dbReference type="Proteomes" id="UP000887564"/>
    </source>
</evidence>
<feature type="domain" description="Roquin 1/2-like ROQ" evidence="6">
    <location>
        <begin position="1"/>
        <end position="60"/>
    </location>
</feature>
<organism evidence="7 8">
    <name type="scientific">Parascaris equorum</name>
    <name type="common">Equine roundworm</name>
    <dbReference type="NCBI Taxonomy" id="6256"/>
    <lineage>
        <taxon>Eukaryota</taxon>
        <taxon>Metazoa</taxon>
        <taxon>Ecdysozoa</taxon>
        <taxon>Nematoda</taxon>
        <taxon>Chromadorea</taxon>
        <taxon>Rhabditida</taxon>
        <taxon>Spirurina</taxon>
        <taxon>Ascaridomorpha</taxon>
        <taxon>Ascaridoidea</taxon>
        <taxon>Ascarididae</taxon>
        <taxon>Parascaris</taxon>
    </lineage>
</organism>
<dbReference type="PANTHER" id="PTHR13139">
    <property type="entry name" value="RING FINGER AND CCCH-TYPE ZINC FINGER DOMAIN-CONTAINING PROTEIN"/>
    <property type="match status" value="1"/>
</dbReference>
<keyword evidence="4" id="KW-1133">Transmembrane helix</keyword>
<sequence>MQEEVLRLILLTLSEGALIARKTLVMYIVQTLAEDYPQVSKTCVGHVVQLLYRASCFNVIFIAFSFAAGNLIKAFRVSMLNVSDHKLLVAFEAGLRISPDQWSSLLYGDQSHRSHMQSIIDKVLFIIFLLLTTLGFFFGTVWTDAVGVLCGLLTVGSPSNIVTFSSSL</sequence>
<feature type="transmembrane region" description="Helical" evidence="4">
    <location>
        <begin position="50"/>
        <end position="72"/>
    </location>
</feature>
<dbReference type="GO" id="GO:0035613">
    <property type="term" value="F:RNA stem-loop binding"/>
    <property type="evidence" value="ECO:0007669"/>
    <property type="project" value="TreeGrafter"/>
</dbReference>
<dbReference type="Pfam" id="PF21206">
    <property type="entry name" value="Roquin_1_2-like_ROQ"/>
    <property type="match status" value="1"/>
</dbReference>
<dbReference type="InterPro" id="IPR052249">
    <property type="entry name" value="Roquin_domain"/>
</dbReference>
<dbReference type="GO" id="GO:0003729">
    <property type="term" value="F:mRNA binding"/>
    <property type="evidence" value="ECO:0007669"/>
    <property type="project" value="TreeGrafter"/>
</dbReference>
<reference evidence="8" key="1">
    <citation type="submission" date="2022-11" db="UniProtKB">
        <authorList>
            <consortium name="WormBaseParasite"/>
        </authorList>
    </citation>
    <scope>IDENTIFICATION</scope>
</reference>
<keyword evidence="7" id="KW-1185">Reference proteome</keyword>
<evidence type="ECO:0000256" key="2">
    <source>
        <dbReference type="ARBA" id="ARBA00012483"/>
    </source>
</evidence>
<keyword evidence="3" id="KW-0808">Transferase</keyword>
<dbReference type="EC" id="2.3.2.27" evidence="2"/>
<dbReference type="GO" id="GO:0010494">
    <property type="term" value="C:cytoplasmic stress granule"/>
    <property type="evidence" value="ECO:0007669"/>
    <property type="project" value="TreeGrafter"/>
</dbReference>
<accession>A0A914RKU0</accession>
<evidence type="ECO:0000259" key="6">
    <source>
        <dbReference type="Pfam" id="PF21206"/>
    </source>
</evidence>
<dbReference type="AlphaFoldDB" id="A0A914RKU0"/>
<dbReference type="GO" id="GO:0006511">
    <property type="term" value="P:ubiquitin-dependent protein catabolic process"/>
    <property type="evidence" value="ECO:0007669"/>
    <property type="project" value="TreeGrafter"/>
</dbReference>
<comment type="catalytic activity">
    <reaction evidence="1">
        <text>S-ubiquitinyl-[E2 ubiquitin-conjugating enzyme]-L-cysteine + [acceptor protein]-L-lysine = [E2 ubiquitin-conjugating enzyme]-L-cysteine + N(6)-ubiquitinyl-[acceptor protein]-L-lysine.</text>
        <dbReference type="EC" id="2.3.2.27"/>
    </reaction>
</comment>
<evidence type="ECO:0000256" key="1">
    <source>
        <dbReference type="ARBA" id="ARBA00000900"/>
    </source>
</evidence>
<dbReference type="Gene3D" id="1.20.120.1790">
    <property type="match status" value="1"/>
</dbReference>
<keyword evidence="4" id="KW-0472">Membrane</keyword>
<name>A0A914RKU0_PAREQ</name>
<dbReference type="GO" id="GO:0000288">
    <property type="term" value="P:nuclear-transcribed mRNA catabolic process, deadenylation-dependent decay"/>
    <property type="evidence" value="ECO:0007669"/>
    <property type="project" value="TreeGrafter"/>
</dbReference>